<feature type="non-terminal residue" evidence="5">
    <location>
        <position position="1"/>
    </location>
</feature>
<dbReference type="InterPro" id="IPR048332">
    <property type="entry name" value="GD_AH_C"/>
</dbReference>
<dbReference type="PANTHER" id="PTHR30536:SF5">
    <property type="entry name" value="ALTRONATE DEHYDRATASE"/>
    <property type="match status" value="1"/>
</dbReference>
<dbReference type="InterPro" id="IPR007392">
    <property type="entry name" value="GD_AH_second"/>
</dbReference>
<sequence length="342" mass="37096">VRKYGQIIGFAQGDISPGEQVHSHNLVCKEYKREHTYCVDYQTTKFYPENDRRTFQGYSRPEGRAGTRNYVAVISNVNCSNSVSKYVVERFQGADFQKQYPGVDGVIALKTQGGCGVEPGGPMQIIRRTLGNMARHPNIAGYVMIGLGCEDNQIAGIREDYDLDNLGEGEIPPKFMTIQGEGGSLKTIENAVKAVGKILPSVAGVARTEQPLSKLLLAENCGGSDGNSGCTANPALGVASDELVRHGGTSVLAETTEIYGAEHLLTNRAVNAEVAEKLMQQIRWWEEYARRHDSTIDNNPSVGNKEGGLTTIYEKSLGALAKGGQSPLMAVYDYAERIDVTG</sequence>
<proteinExistence type="inferred from homology"/>
<dbReference type="GO" id="GO:0016829">
    <property type="term" value="F:lyase activity"/>
    <property type="evidence" value="ECO:0007669"/>
    <property type="project" value="UniProtKB-KW"/>
</dbReference>
<dbReference type="EMBL" id="UINC01108147">
    <property type="protein sequence ID" value="SVC74031.1"/>
    <property type="molecule type" value="Genomic_DNA"/>
</dbReference>
<evidence type="ECO:0000256" key="1">
    <source>
        <dbReference type="ARBA" id="ARBA00010986"/>
    </source>
</evidence>
<gene>
    <name evidence="5" type="ORF">METZ01_LOCUS326885</name>
</gene>
<dbReference type="AlphaFoldDB" id="A0A382PPY1"/>
<evidence type="ECO:0000256" key="2">
    <source>
        <dbReference type="ARBA" id="ARBA00023239"/>
    </source>
</evidence>
<organism evidence="5">
    <name type="scientific">marine metagenome</name>
    <dbReference type="NCBI Taxonomy" id="408172"/>
    <lineage>
        <taxon>unclassified sequences</taxon>
        <taxon>metagenomes</taxon>
        <taxon>ecological metagenomes</taxon>
    </lineage>
</organism>
<feature type="domain" description="D-galactarate/Altronate dehydratase C-terminal" evidence="4">
    <location>
        <begin position="212"/>
        <end position="342"/>
    </location>
</feature>
<protein>
    <recommendedName>
        <fullName evidence="6">D-galactarate/Altronate dehydratase C-terminal domain-containing protein</fullName>
    </recommendedName>
</protein>
<dbReference type="Pfam" id="PF04295">
    <property type="entry name" value="GD_AH_second"/>
    <property type="match status" value="1"/>
</dbReference>
<feature type="domain" description="D-galactarate/Altronate dehydratase second" evidence="3">
    <location>
        <begin position="57"/>
        <end position="202"/>
    </location>
</feature>
<name>A0A382PPY1_9ZZZZ</name>
<evidence type="ECO:0008006" key="6">
    <source>
        <dbReference type="Google" id="ProtNLM"/>
    </source>
</evidence>
<comment type="similarity">
    <text evidence="1">Belongs to the UxaA family.</text>
</comment>
<evidence type="ECO:0000259" key="4">
    <source>
        <dbReference type="Pfam" id="PF20629"/>
    </source>
</evidence>
<keyword evidence="2" id="KW-0456">Lyase</keyword>
<accession>A0A382PPY1</accession>
<dbReference type="PANTHER" id="PTHR30536">
    <property type="entry name" value="ALTRONATE/GALACTARATE DEHYDRATASE"/>
    <property type="match status" value="1"/>
</dbReference>
<dbReference type="Pfam" id="PF20629">
    <property type="entry name" value="GD_AH_C"/>
    <property type="match status" value="1"/>
</dbReference>
<evidence type="ECO:0000259" key="3">
    <source>
        <dbReference type="Pfam" id="PF04295"/>
    </source>
</evidence>
<evidence type="ECO:0000313" key="5">
    <source>
        <dbReference type="EMBL" id="SVC74031.1"/>
    </source>
</evidence>
<dbReference type="Gene3D" id="2.30.130.110">
    <property type="match status" value="1"/>
</dbReference>
<dbReference type="InterPro" id="IPR052172">
    <property type="entry name" value="UxaA_altronate/galactarate_dh"/>
</dbReference>
<reference evidence="5" key="1">
    <citation type="submission" date="2018-05" db="EMBL/GenBank/DDBJ databases">
        <authorList>
            <person name="Lanie J.A."/>
            <person name="Ng W.-L."/>
            <person name="Kazmierczak K.M."/>
            <person name="Andrzejewski T.M."/>
            <person name="Davidsen T.M."/>
            <person name="Wayne K.J."/>
            <person name="Tettelin H."/>
            <person name="Glass J.I."/>
            <person name="Rusch D."/>
            <person name="Podicherti R."/>
            <person name="Tsui H.-C.T."/>
            <person name="Winkler M.E."/>
        </authorList>
    </citation>
    <scope>NUCLEOTIDE SEQUENCE</scope>
</reference>
<feature type="non-terminal residue" evidence="5">
    <location>
        <position position="342"/>
    </location>
</feature>
<dbReference type="GO" id="GO:0019698">
    <property type="term" value="P:D-galacturonate catabolic process"/>
    <property type="evidence" value="ECO:0007669"/>
    <property type="project" value="TreeGrafter"/>
</dbReference>